<dbReference type="Pfam" id="PF07679">
    <property type="entry name" value="I-set"/>
    <property type="match status" value="1"/>
</dbReference>
<dbReference type="PANTHER" id="PTHR45080:SF33">
    <property type="entry name" value="IG-LIKE DOMAIN-CONTAINING PROTEIN"/>
    <property type="match status" value="1"/>
</dbReference>
<dbReference type="KEGG" id="ccal:108625204"/>
<dbReference type="SUPFAM" id="SSF49265">
    <property type="entry name" value="Fibronectin type III"/>
    <property type="match status" value="1"/>
</dbReference>
<feature type="chain" id="PRO_5042559009" evidence="5">
    <location>
        <begin position="21"/>
        <end position="483"/>
    </location>
</feature>
<dbReference type="GO" id="GO:0005886">
    <property type="term" value="C:plasma membrane"/>
    <property type="evidence" value="ECO:0007669"/>
    <property type="project" value="TreeGrafter"/>
</dbReference>
<keyword evidence="5" id="KW-0732">Signal</keyword>
<dbReference type="InterPro" id="IPR007110">
    <property type="entry name" value="Ig-like_dom"/>
</dbReference>
<dbReference type="RefSeq" id="XP_017880492.1">
    <property type="nucleotide sequence ID" value="XM_018025003.2"/>
</dbReference>
<keyword evidence="8" id="KW-1185">Reference proteome</keyword>
<protein>
    <submittedName>
        <fullName evidence="9">Neurotrimin-like</fullName>
    </submittedName>
</protein>
<feature type="domain" description="Ig-like" evidence="6">
    <location>
        <begin position="160"/>
        <end position="251"/>
    </location>
</feature>
<evidence type="ECO:0000259" key="6">
    <source>
        <dbReference type="PROSITE" id="PS50835"/>
    </source>
</evidence>
<evidence type="ECO:0000313" key="9">
    <source>
        <dbReference type="RefSeq" id="XP_017880492.1"/>
    </source>
</evidence>
<evidence type="ECO:0000256" key="3">
    <source>
        <dbReference type="ARBA" id="ARBA00023319"/>
    </source>
</evidence>
<feature type="region of interest" description="Disordered" evidence="4">
    <location>
        <begin position="25"/>
        <end position="58"/>
    </location>
</feature>
<feature type="compositionally biased region" description="Acidic residues" evidence="4">
    <location>
        <begin position="30"/>
        <end position="56"/>
    </location>
</feature>
<evidence type="ECO:0000313" key="8">
    <source>
        <dbReference type="Proteomes" id="UP000694925"/>
    </source>
</evidence>
<feature type="domain" description="Ig-like" evidence="6">
    <location>
        <begin position="258"/>
        <end position="347"/>
    </location>
</feature>
<feature type="signal peptide" evidence="5">
    <location>
        <begin position="1"/>
        <end position="20"/>
    </location>
</feature>
<dbReference type="PROSITE" id="PS50853">
    <property type="entry name" value="FN3"/>
    <property type="match status" value="1"/>
</dbReference>
<dbReference type="InterPro" id="IPR036179">
    <property type="entry name" value="Ig-like_dom_sf"/>
</dbReference>
<dbReference type="InterPro" id="IPR013783">
    <property type="entry name" value="Ig-like_fold"/>
</dbReference>
<dbReference type="FunFam" id="2.60.40.10:FF:000032">
    <property type="entry name" value="palladin isoform X1"/>
    <property type="match status" value="1"/>
</dbReference>
<dbReference type="CDD" id="cd00096">
    <property type="entry name" value="Ig"/>
    <property type="match status" value="1"/>
</dbReference>
<accession>A0AAJ7IZV0</accession>
<feature type="domain" description="Fibronectin type-III" evidence="7">
    <location>
        <begin position="350"/>
        <end position="450"/>
    </location>
</feature>
<sequence>MLPLRFLGLLVCLLAAQVWCKPSKSVEGTDYNDDDPPSDYNDDDNVDNEDEADSVEEPPQILSTPQNIRVRNGSTIWLHCLLKNADHVAALWSKDDETLFFDSRPITSDERLTRLPNNTLVIHNVISSDSSDRYVCSILTEPRISITHRVLVDTVPLAQPAVTPHHKQSLIRVVPKKRVEVNAGENVTIGCETRVQPTPEIKWYHENERVHSNVIVSGNSITIMNVNRRDGGRYQCLLEDNSGNPPVEAINVIVNYAPEIETKGKWVHTGLGVESRLTCVVHAHPHATVTWLKDKQEVLPKKGSVEIESNKTRHYLDILHTEKEHFGNYTCMAENKLGRAEKTIILTGLPSQAIISGGEIARNQTGLILRWQLESYSPITEYRLEYRRKGDENWTTLNPTVKNGQGNTFTVEHIIEGLQPGSYEAILMARNDFGWSPPSKPHSFIGEHDDQVAQHVKESGASKPVLAVATLFLVVSSCAFTSL</sequence>
<evidence type="ECO:0000256" key="1">
    <source>
        <dbReference type="ARBA" id="ARBA00022737"/>
    </source>
</evidence>
<evidence type="ECO:0000259" key="7">
    <source>
        <dbReference type="PROSITE" id="PS50853"/>
    </source>
</evidence>
<dbReference type="InterPro" id="IPR013098">
    <property type="entry name" value="Ig_I-set"/>
</dbReference>
<dbReference type="PANTHER" id="PTHR45080">
    <property type="entry name" value="CONTACTIN 5"/>
    <property type="match status" value="1"/>
</dbReference>
<dbReference type="InterPro" id="IPR003598">
    <property type="entry name" value="Ig_sub2"/>
</dbReference>
<proteinExistence type="predicted"/>
<dbReference type="GO" id="GO:0008046">
    <property type="term" value="F:axon guidance receptor activity"/>
    <property type="evidence" value="ECO:0007669"/>
    <property type="project" value="TreeGrafter"/>
</dbReference>
<evidence type="ECO:0000256" key="2">
    <source>
        <dbReference type="ARBA" id="ARBA00023157"/>
    </source>
</evidence>
<dbReference type="InterPro" id="IPR003599">
    <property type="entry name" value="Ig_sub"/>
</dbReference>
<dbReference type="AlphaFoldDB" id="A0AAJ7IZV0"/>
<dbReference type="PROSITE" id="PS50835">
    <property type="entry name" value="IG_LIKE"/>
    <property type="match status" value="3"/>
</dbReference>
<keyword evidence="2" id="KW-1015">Disulfide bond</keyword>
<dbReference type="SUPFAM" id="SSF48726">
    <property type="entry name" value="Immunoglobulin"/>
    <property type="match status" value="3"/>
</dbReference>
<gene>
    <name evidence="9" type="primary">LOC108625204</name>
</gene>
<name>A0AAJ7IZV0_9HYME</name>
<dbReference type="GeneID" id="108625204"/>
<evidence type="ECO:0000256" key="5">
    <source>
        <dbReference type="SAM" id="SignalP"/>
    </source>
</evidence>
<dbReference type="GO" id="GO:0043025">
    <property type="term" value="C:neuronal cell body"/>
    <property type="evidence" value="ECO:0007669"/>
    <property type="project" value="TreeGrafter"/>
</dbReference>
<evidence type="ECO:0000256" key="4">
    <source>
        <dbReference type="SAM" id="MobiDB-lite"/>
    </source>
</evidence>
<keyword evidence="1" id="KW-0677">Repeat</keyword>
<dbReference type="Pfam" id="PF13927">
    <property type="entry name" value="Ig_3"/>
    <property type="match status" value="2"/>
</dbReference>
<dbReference type="CDD" id="cd00063">
    <property type="entry name" value="FN3"/>
    <property type="match status" value="1"/>
</dbReference>
<dbReference type="GO" id="GO:0050808">
    <property type="term" value="P:synapse organization"/>
    <property type="evidence" value="ECO:0007669"/>
    <property type="project" value="TreeGrafter"/>
</dbReference>
<dbReference type="InterPro" id="IPR003961">
    <property type="entry name" value="FN3_dom"/>
</dbReference>
<keyword evidence="3" id="KW-0393">Immunoglobulin domain</keyword>
<dbReference type="GO" id="GO:0007156">
    <property type="term" value="P:homophilic cell adhesion via plasma membrane adhesion molecules"/>
    <property type="evidence" value="ECO:0007669"/>
    <property type="project" value="TreeGrafter"/>
</dbReference>
<dbReference type="InterPro" id="IPR036116">
    <property type="entry name" value="FN3_sf"/>
</dbReference>
<organism evidence="8 9">
    <name type="scientific">Ceratina calcarata</name>
    <dbReference type="NCBI Taxonomy" id="156304"/>
    <lineage>
        <taxon>Eukaryota</taxon>
        <taxon>Metazoa</taxon>
        <taxon>Ecdysozoa</taxon>
        <taxon>Arthropoda</taxon>
        <taxon>Hexapoda</taxon>
        <taxon>Insecta</taxon>
        <taxon>Pterygota</taxon>
        <taxon>Neoptera</taxon>
        <taxon>Endopterygota</taxon>
        <taxon>Hymenoptera</taxon>
        <taxon>Apocrita</taxon>
        <taxon>Aculeata</taxon>
        <taxon>Apoidea</taxon>
        <taxon>Anthophila</taxon>
        <taxon>Apidae</taxon>
        <taxon>Ceratina</taxon>
        <taxon>Zadontomerus</taxon>
    </lineage>
</organism>
<reference evidence="9" key="1">
    <citation type="submission" date="2025-08" db="UniProtKB">
        <authorList>
            <consortium name="RefSeq"/>
        </authorList>
    </citation>
    <scope>IDENTIFICATION</scope>
    <source>
        <tissue evidence="9">Whole body</tissue>
    </source>
</reference>
<dbReference type="GO" id="GO:0030424">
    <property type="term" value="C:axon"/>
    <property type="evidence" value="ECO:0007669"/>
    <property type="project" value="TreeGrafter"/>
</dbReference>
<dbReference type="Proteomes" id="UP000694925">
    <property type="component" value="Unplaced"/>
</dbReference>
<dbReference type="Gene3D" id="2.60.40.10">
    <property type="entry name" value="Immunoglobulins"/>
    <property type="match status" value="4"/>
</dbReference>
<feature type="domain" description="Ig-like" evidence="6">
    <location>
        <begin position="59"/>
        <end position="147"/>
    </location>
</feature>
<dbReference type="Pfam" id="PF00041">
    <property type="entry name" value="fn3"/>
    <property type="match status" value="1"/>
</dbReference>
<dbReference type="SMART" id="SM00408">
    <property type="entry name" value="IGc2"/>
    <property type="match status" value="2"/>
</dbReference>
<dbReference type="InterPro" id="IPR050958">
    <property type="entry name" value="Cell_Adh-Cytoskel_Orgn"/>
</dbReference>
<dbReference type="SMART" id="SM00409">
    <property type="entry name" value="IG"/>
    <property type="match status" value="3"/>
</dbReference>